<evidence type="ECO:0000313" key="3">
    <source>
        <dbReference type="Proteomes" id="UP001221142"/>
    </source>
</evidence>
<keyword evidence="3" id="KW-1185">Reference proteome</keyword>
<comment type="caution">
    <text evidence="2">The sequence shown here is derived from an EMBL/GenBank/DDBJ whole genome shotgun (WGS) entry which is preliminary data.</text>
</comment>
<feature type="signal peptide" evidence="1">
    <location>
        <begin position="1"/>
        <end position="17"/>
    </location>
</feature>
<protein>
    <submittedName>
        <fullName evidence="2">Uncharacterized protein</fullName>
    </submittedName>
</protein>
<feature type="chain" id="PRO_5042187853" evidence="1">
    <location>
        <begin position="18"/>
        <end position="129"/>
    </location>
</feature>
<accession>A0AAD7B5E7</accession>
<sequence length="129" mass="13288">MFAISFFTLALSPRSFPGTTPPPTPIFYRLVEGLDQASLLLQPSTPTERSTCEGSPNINQRGGYTLVNLVNNPDTRVVTNVGSAQGNCEGGTNPISLTVGGETTIEGSTAANVDLGVDFDGISIGGGLA</sequence>
<evidence type="ECO:0000313" key="2">
    <source>
        <dbReference type="EMBL" id="KAJ7611230.1"/>
    </source>
</evidence>
<keyword evidence="1" id="KW-0732">Signal</keyword>
<organism evidence="2 3">
    <name type="scientific">Roridomyces roridus</name>
    <dbReference type="NCBI Taxonomy" id="1738132"/>
    <lineage>
        <taxon>Eukaryota</taxon>
        <taxon>Fungi</taxon>
        <taxon>Dikarya</taxon>
        <taxon>Basidiomycota</taxon>
        <taxon>Agaricomycotina</taxon>
        <taxon>Agaricomycetes</taxon>
        <taxon>Agaricomycetidae</taxon>
        <taxon>Agaricales</taxon>
        <taxon>Marasmiineae</taxon>
        <taxon>Mycenaceae</taxon>
        <taxon>Roridomyces</taxon>
    </lineage>
</organism>
<reference evidence="2" key="1">
    <citation type="submission" date="2023-03" db="EMBL/GenBank/DDBJ databases">
        <title>Massive genome expansion in bonnet fungi (Mycena s.s.) driven by repeated elements and novel gene families across ecological guilds.</title>
        <authorList>
            <consortium name="Lawrence Berkeley National Laboratory"/>
            <person name="Harder C.B."/>
            <person name="Miyauchi S."/>
            <person name="Viragh M."/>
            <person name="Kuo A."/>
            <person name="Thoen E."/>
            <person name="Andreopoulos B."/>
            <person name="Lu D."/>
            <person name="Skrede I."/>
            <person name="Drula E."/>
            <person name="Henrissat B."/>
            <person name="Morin E."/>
            <person name="Kohler A."/>
            <person name="Barry K."/>
            <person name="LaButti K."/>
            <person name="Morin E."/>
            <person name="Salamov A."/>
            <person name="Lipzen A."/>
            <person name="Mereny Z."/>
            <person name="Hegedus B."/>
            <person name="Baldrian P."/>
            <person name="Stursova M."/>
            <person name="Weitz H."/>
            <person name="Taylor A."/>
            <person name="Grigoriev I.V."/>
            <person name="Nagy L.G."/>
            <person name="Martin F."/>
            <person name="Kauserud H."/>
        </authorList>
    </citation>
    <scope>NUCLEOTIDE SEQUENCE</scope>
    <source>
        <strain evidence="2">9284</strain>
    </source>
</reference>
<dbReference type="Proteomes" id="UP001221142">
    <property type="component" value="Unassembled WGS sequence"/>
</dbReference>
<proteinExistence type="predicted"/>
<dbReference type="AlphaFoldDB" id="A0AAD7B5E7"/>
<gene>
    <name evidence="2" type="ORF">FB45DRAFT_875434</name>
</gene>
<dbReference type="EMBL" id="JARKIF010000033">
    <property type="protein sequence ID" value="KAJ7611230.1"/>
    <property type="molecule type" value="Genomic_DNA"/>
</dbReference>
<name>A0AAD7B5E7_9AGAR</name>
<evidence type="ECO:0000256" key="1">
    <source>
        <dbReference type="SAM" id="SignalP"/>
    </source>
</evidence>